<evidence type="ECO:0000313" key="2">
    <source>
        <dbReference type="EMBL" id="TDP85010.1"/>
    </source>
</evidence>
<evidence type="ECO:0000256" key="1">
    <source>
        <dbReference type="SAM" id="Phobius"/>
    </source>
</evidence>
<comment type="caution">
    <text evidence="2">The sequence shown here is derived from an EMBL/GenBank/DDBJ whole genome shotgun (WGS) entry which is preliminary data.</text>
</comment>
<keyword evidence="1" id="KW-0812">Transmembrane</keyword>
<name>A0A4R6RFH8_9HYPH</name>
<feature type="transmembrane region" description="Helical" evidence="1">
    <location>
        <begin position="6"/>
        <end position="25"/>
    </location>
</feature>
<keyword evidence="1" id="KW-0472">Membrane</keyword>
<keyword evidence="3" id="KW-1185">Reference proteome</keyword>
<dbReference type="RefSeq" id="WP_165644430.1">
    <property type="nucleotide sequence ID" value="NZ_BSPM01000004.1"/>
</dbReference>
<gene>
    <name evidence="2" type="ORF">EDD54_1855</name>
</gene>
<sequence>MEGYDMMWFVAVVVGTIVLGAAIAFGMMRARRRSGAEHLAAERRTRANYRAEDLADRP</sequence>
<dbReference type="EMBL" id="SNXY01000007">
    <property type="protein sequence ID" value="TDP85010.1"/>
    <property type="molecule type" value="Genomic_DNA"/>
</dbReference>
<dbReference type="AlphaFoldDB" id="A0A4R6RFH8"/>
<reference evidence="2 3" key="1">
    <citation type="submission" date="2019-03" db="EMBL/GenBank/DDBJ databases">
        <title>Genomic Encyclopedia of Type Strains, Phase IV (KMG-IV): sequencing the most valuable type-strain genomes for metagenomic binning, comparative biology and taxonomic classification.</title>
        <authorList>
            <person name="Goeker M."/>
        </authorList>
    </citation>
    <scope>NUCLEOTIDE SEQUENCE [LARGE SCALE GENOMIC DNA]</scope>
    <source>
        <strain evidence="2 3">DSM 102969</strain>
    </source>
</reference>
<keyword evidence="1" id="KW-1133">Transmembrane helix</keyword>
<protein>
    <submittedName>
        <fullName evidence="2">Uncharacterized protein</fullName>
    </submittedName>
</protein>
<dbReference type="Proteomes" id="UP000294547">
    <property type="component" value="Unassembled WGS sequence"/>
</dbReference>
<organism evidence="2 3">
    <name type="scientific">Oharaeibacter diazotrophicus</name>
    <dbReference type="NCBI Taxonomy" id="1920512"/>
    <lineage>
        <taxon>Bacteria</taxon>
        <taxon>Pseudomonadati</taxon>
        <taxon>Pseudomonadota</taxon>
        <taxon>Alphaproteobacteria</taxon>
        <taxon>Hyphomicrobiales</taxon>
        <taxon>Pleomorphomonadaceae</taxon>
        <taxon>Oharaeibacter</taxon>
    </lineage>
</organism>
<proteinExistence type="predicted"/>
<accession>A0A4R6RFH8</accession>
<evidence type="ECO:0000313" key="3">
    <source>
        <dbReference type="Proteomes" id="UP000294547"/>
    </source>
</evidence>